<evidence type="ECO:0000256" key="5">
    <source>
        <dbReference type="ARBA" id="ARBA00022989"/>
    </source>
</evidence>
<comment type="function">
    <text evidence="11">Fluoride-specific ion channel. Important for reducing fluoride concentration in the cell, thus reducing its toxicity.</text>
</comment>
<feature type="transmembrane region" description="Helical" evidence="11">
    <location>
        <begin position="33"/>
        <end position="56"/>
    </location>
</feature>
<evidence type="ECO:0000256" key="7">
    <source>
        <dbReference type="ARBA" id="ARBA00023136"/>
    </source>
</evidence>
<evidence type="ECO:0000256" key="4">
    <source>
        <dbReference type="ARBA" id="ARBA00022692"/>
    </source>
</evidence>
<keyword evidence="11" id="KW-0915">Sodium</keyword>
<reference evidence="13" key="1">
    <citation type="submission" date="2016-10" db="EMBL/GenBank/DDBJ databases">
        <authorList>
            <person name="Varghese N."/>
            <person name="Submissions S."/>
        </authorList>
    </citation>
    <scope>NUCLEOTIDE SEQUENCE [LARGE SCALE GENOMIC DNA]</scope>
    <source>
        <strain evidence="13">DSM 3384</strain>
    </source>
</reference>
<feature type="binding site" evidence="11">
    <location>
        <position position="79"/>
    </location>
    <ligand>
        <name>Na(+)</name>
        <dbReference type="ChEBI" id="CHEBI:29101"/>
        <note>structural</note>
    </ligand>
</feature>
<evidence type="ECO:0000256" key="9">
    <source>
        <dbReference type="ARBA" id="ARBA00035120"/>
    </source>
</evidence>
<evidence type="ECO:0000256" key="8">
    <source>
        <dbReference type="ARBA" id="ARBA00023303"/>
    </source>
</evidence>
<keyword evidence="3" id="KW-0997">Cell inner membrane</keyword>
<dbReference type="NCBIfam" id="TIGR00494">
    <property type="entry name" value="crcB"/>
    <property type="match status" value="1"/>
</dbReference>
<dbReference type="InterPro" id="IPR003691">
    <property type="entry name" value="FluC"/>
</dbReference>
<keyword evidence="4 11" id="KW-0812">Transmembrane</keyword>
<dbReference type="AlphaFoldDB" id="A0A1H2FR13"/>
<dbReference type="GO" id="GO:0046872">
    <property type="term" value="F:metal ion binding"/>
    <property type="evidence" value="ECO:0007669"/>
    <property type="project" value="UniProtKB-KW"/>
</dbReference>
<feature type="transmembrane region" description="Helical" evidence="11">
    <location>
        <begin position="104"/>
        <end position="122"/>
    </location>
</feature>
<keyword evidence="11" id="KW-0479">Metal-binding</keyword>
<comment type="similarity">
    <text evidence="9 11">Belongs to the fluoride channel Fluc/FEX (TC 1.A.43) family.</text>
</comment>
<evidence type="ECO:0000256" key="1">
    <source>
        <dbReference type="ARBA" id="ARBA00004651"/>
    </source>
</evidence>
<evidence type="ECO:0000256" key="6">
    <source>
        <dbReference type="ARBA" id="ARBA00023065"/>
    </source>
</evidence>
<dbReference type="HAMAP" id="MF_00454">
    <property type="entry name" value="FluC"/>
    <property type="match status" value="1"/>
</dbReference>
<dbReference type="GO" id="GO:0062054">
    <property type="term" value="F:fluoride channel activity"/>
    <property type="evidence" value="ECO:0007669"/>
    <property type="project" value="UniProtKB-UniRule"/>
</dbReference>
<evidence type="ECO:0000256" key="2">
    <source>
        <dbReference type="ARBA" id="ARBA00022475"/>
    </source>
</evidence>
<keyword evidence="5 11" id="KW-1133">Transmembrane helix</keyword>
<evidence type="ECO:0000313" key="12">
    <source>
        <dbReference type="EMBL" id="SDU09800.1"/>
    </source>
</evidence>
<keyword evidence="2 11" id="KW-1003">Cell membrane</keyword>
<accession>A0A1H2FR13</accession>
<organism evidence="12 13">
    <name type="scientific">Desulfobacula phenolica</name>
    <dbReference type="NCBI Taxonomy" id="90732"/>
    <lineage>
        <taxon>Bacteria</taxon>
        <taxon>Pseudomonadati</taxon>
        <taxon>Thermodesulfobacteriota</taxon>
        <taxon>Desulfobacteria</taxon>
        <taxon>Desulfobacterales</taxon>
        <taxon>Desulfobacteraceae</taxon>
        <taxon>Desulfobacula</taxon>
    </lineage>
</organism>
<protein>
    <recommendedName>
        <fullName evidence="11">Fluoride-specific ion channel FluC</fullName>
    </recommendedName>
</protein>
<evidence type="ECO:0000256" key="3">
    <source>
        <dbReference type="ARBA" id="ARBA00022519"/>
    </source>
</evidence>
<keyword evidence="6 11" id="KW-0406">Ion transport</keyword>
<dbReference type="GO" id="GO:0140114">
    <property type="term" value="P:cellular detoxification of fluoride"/>
    <property type="evidence" value="ECO:0007669"/>
    <property type="project" value="UniProtKB-UniRule"/>
</dbReference>
<keyword evidence="13" id="KW-1185">Reference proteome</keyword>
<dbReference type="PANTHER" id="PTHR28259:SF1">
    <property type="entry name" value="FLUORIDE EXPORT PROTEIN 1-RELATED"/>
    <property type="match status" value="1"/>
</dbReference>
<sequence length="125" mass="13712">MMKLLMVGAGGFAGSICRYMISDLSHRLFNDPFFPYGTLTVNVIGCLLIGLLGGLSESRQIFSPEIRALILIGFMGGFTTFSTFGYEIFTFARDGQLASAMTNLMLHLILGFCSVWLGFSLSKFI</sequence>
<name>A0A1H2FR13_9BACT</name>
<keyword evidence="8 11" id="KW-0407">Ion channel</keyword>
<keyword evidence="7 11" id="KW-0472">Membrane</keyword>
<feature type="transmembrane region" description="Helical" evidence="11">
    <location>
        <begin position="68"/>
        <end position="92"/>
    </location>
</feature>
<evidence type="ECO:0000313" key="13">
    <source>
        <dbReference type="Proteomes" id="UP000199608"/>
    </source>
</evidence>
<gene>
    <name evidence="11" type="primary">fluC</name>
    <name evidence="11" type="synonym">crcB</name>
    <name evidence="12" type="ORF">SAMN04487931_104294</name>
</gene>
<feature type="binding site" evidence="11">
    <location>
        <position position="76"/>
    </location>
    <ligand>
        <name>Na(+)</name>
        <dbReference type="ChEBI" id="CHEBI:29101"/>
        <note>structural</note>
    </ligand>
</feature>
<comment type="catalytic activity">
    <reaction evidence="10">
        <text>fluoride(in) = fluoride(out)</text>
        <dbReference type="Rhea" id="RHEA:76159"/>
        <dbReference type="ChEBI" id="CHEBI:17051"/>
    </reaction>
    <physiologicalReaction direction="left-to-right" evidence="10">
        <dbReference type="Rhea" id="RHEA:76160"/>
    </physiologicalReaction>
</comment>
<dbReference type="RefSeq" id="WP_014956254.1">
    <property type="nucleotide sequence ID" value="NZ_FNLL01000004.1"/>
</dbReference>
<dbReference type="EMBL" id="FNLL01000004">
    <property type="protein sequence ID" value="SDU09800.1"/>
    <property type="molecule type" value="Genomic_DNA"/>
</dbReference>
<comment type="activity regulation">
    <text evidence="11">Na(+) is not transported, but it plays an essential structural role and its presence is essential for fluoride channel function.</text>
</comment>
<evidence type="ECO:0000256" key="11">
    <source>
        <dbReference type="HAMAP-Rule" id="MF_00454"/>
    </source>
</evidence>
<dbReference type="Proteomes" id="UP000199608">
    <property type="component" value="Unassembled WGS sequence"/>
</dbReference>
<comment type="subcellular location">
    <subcellularLocation>
        <location evidence="1 11">Cell membrane</location>
        <topology evidence="1 11">Multi-pass membrane protein</topology>
    </subcellularLocation>
</comment>
<proteinExistence type="inferred from homology"/>
<dbReference type="PANTHER" id="PTHR28259">
    <property type="entry name" value="FLUORIDE EXPORT PROTEIN 1-RELATED"/>
    <property type="match status" value="1"/>
</dbReference>
<dbReference type="GO" id="GO:0005886">
    <property type="term" value="C:plasma membrane"/>
    <property type="evidence" value="ECO:0007669"/>
    <property type="project" value="UniProtKB-SubCell"/>
</dbReference>
<keyword evidence="11" id="KW-0813">Transport</keyword>
<dbReference type="Pfam" id="PF02537">
    <property type="entry name" value="CRCB"/>
    <property type="match status" value="1"/>
</dbReference>
<evidence type="ECO:0000256" key="10">
    <source>
        <dbReference type="ARBA" id="ARBA00035585"/>
    </source>
</evidence>